<dbReference type="Pfam" id="PF09722">
    <property type="entry name" value="Xre_MbcA_ParS_C"/>
    <property type="match status" value="1"/>
</dbReference>
<keyword evidence="4" id="KW-1185">Reference proteome</keyword>
<reference evidence="3 4" key="1">
    <citation type="journal article" date="2013" name="Int. J. Syst. Evol. Microbiol.">
        <title>Comamonas guangdongensis sp. nov., isolated from subterranean forest sediment, and emended description of the genus Comamonas.</title>
        <authorList>
            <person name="Zhang J."/>
            <person name="Wang Y."/>
            <person name="Zhou S."/>
            <person name="Wu C."/>
            <person name="He J."/>
            <person name="Li F."/>
        </authorList>
    </citation>
    <scope>NUCLEOTIDE SEQUENCE [LARGE SCALE GENOMIC DNA]</scope>
    <source>
        <strain evidence="3 4">CCTCC AB2011133</strain>
    </source>
</reference>
<dbReference type="Pfam" id="PF20432">
    <property type="entry name" value="Xre-like-HTH"/>
    <property type="match status" value="1"/>
</dbReference>
<accession>A0ABV4A1K6</accession>
<dbReference type="InterPro" id="IPR046847">
    <property type="entry name" value="Xre-like_HTH"/>
</dbReference>
<name>A0ABV4A1K6_9BURK</name>
<feature type="domain" description="Antitoxin Xre-like helix-turn-helix" evidence="2">
    <location>
        <begin position="13"/>
        <end position="46"/>
    </location>
</feature>
<evidence type="ECO:0000313" key="3">
    <source>
        <dbReference type="EMBL" id="MEX8195311.1"/>
    </source>
</evidence>
<organism evidence="3 4">
    <name type="scientific">Comamonas guangdongensis</name>
    <dbReference type="NCBI Taxonomy" id="510515"/>
    <lineage>
        <taxon>Bacteria</taxon>
        <taxon>Pseudomonadati</taxon>
        <taxon>Pseudomonadota</taxon>
        <taxon>Betaproteobacteria</taxon>
        <taxon>Burkholderiales</taxon>
        <taxon>Comamonadaceae</taxon>
        <taxon>Comamonas</taxon>
    </lineage>
</organism>
<comment type="caution">
    <text evidence="3">The sequence shown here is derived from an EMBL/GenBank/DDBJ whole genome shotgun (WGS) entry which is preliminary data.</text>
</comment>
<dbReference type="Proteomes" id="UP001561046">
    <property type="component" value="Unassembled WGS sequence"/>
</dbReference>
<sequence>MASEPNSGPSAMAVLSKATLKAAECLGLSHAELAQFLGISESSVSQLVASERFIDPRGQEGGLALMLLQIFRALDALVGSDADARITWMNAYNKAIGDLPRHAIQTRSGLKHTLAYLNSLVVGASGGQAIRLQ</sequence>
<gene>
    <name evidence="3" type="ORF">AB6724_20975</name>
</gene>
<feature type="domain" description="Antitoxin Xre/MbcA/ParS-like toxin-binding" evidence="1">
    <location>
        <begin position="73"/>
        <end position="119"/>
    </location>
</feature>
<dbReference type="EMBL" id="JBFYGN010000041">
    <property type="protein sequence ID" value="MEX8195311.1"/>
    <property type="molecule type" value="Genomic_DNA"/>
</dbReference>
<evidence type="ECO:0000259" key="1">
    <source>
        <dbReference type="Pfam" id="PF09722"/>
    </source>
</evidence>
<evidence type="ECO:0000313" key="4">
    <source>
        <dbReference type="Proteomes" id="UP001561046"/>
    </source>
</evidence>
<proteinExistence type="predicted"/>
<dbReference type="InterPro" id="IPR024467">
    <property type="entry name" value="Xre/MbcA/ParS-like_toxin-bd"/>
</dbReference>
<evidence type="ECO:0000259" key="2">
    <source>
        <dbReference type="Pfam" id="PF20432"/>
    </source>
</evidence>
<protein>
    <submittedName>
        <fullName evidence="3">Antitoxin Xre-like helix-turn-helix domain-containing protein</fullName>
    </submittedName>
</protein>
<dbReference type="RefSeq" id="WP_369340486.1">
    <property type="nucleotide sequence ID" value="NZ_JBFYGN010000041.1"/>
</dbReference>